<dbReference type="GO" id="GO:0050511">
    <property type="term" value="F:undecaprenyldiphospho-muramoylpentapeptide beta-N-acetylglucosaminyltransferase activity"/>
    <property type="evidence" value="ECO:0007669"/>
    <property type="project" value="UniProtKB-UniRule"/>
</dbReference>
<dbReference type="PANTHER" id="PTHR21015:SF22">
    <property type="entry name" value="GLYCOSYLTRANSFERASE"/>
    <property type="match status" value="1"/>
</dbReference>
<feature type="binding site" evidence="10">
    <location>
        <begin position="10"/>
        <end position="12"/>
    </location>
    <ligand>
        <name>UDP-N-acetyl-alpha-D-glucosamine</name>
        <dbReference type="ChEBI" id="CHEBI:57705"/>
    </ligand>
</feature>
<accession>A0A931LTM2</accession>
<dbReference type="Proteomes" id="UP000727962">
    <property type="component" value="Unassembled WGS sequence"/>
</dbReference>
<evidence type="ECO:0000256" key="5">
    <source>
        <dbReference type="ARBA" id="ARBA00022960"/>
    </source>
</evidence>
<dbReference type="InterPro" id="IPR006009">
    <property type="entry name" value="GlcNAc_MurG"/>
</dbReference>
<evidence type="ECO:0000256" key="6">
    <source>
        <dbReference type="ARBA" id="ARBA00022984"/>
    </source>
</evidence>
<evidence type="ECO:0000259" key="11">
    <source>
        <dbReference type="Pfam" id="PF03033"/>
    </source>
</evidence>
<reference evidence="13" key="1">
    <citation type="submission" date="2020-07" db="EMBL/GenBank/DDBJ databases">
        <title>Huge and variable diversity of episymbiotic CPR bacteria and DPANN archaea in groundwater ecosystems.</title>
        <authorList>
            <person name="He C.Y."/>
            <person name="Keren R."/>
            <person name="Whittaker M."/>
            <person name="Farag I.F."/>
            <person name="Doudna J."/>
            <person name="Cate J.H.D."/>
            <person name="Banfield J.F."/>
        </authorList>
    </citation>
    <scope>NUCLEOTIDE SEQUENCE</scope>
    <source>
        <strain evidence="13">NC_groundwater_17_Pr7_B-0.1um_64_12</strain>
    </source>
</reference>
<dbReference type="Pfam" id="PF04101">
    <property type="entry name" value="Glyco_tran_28_C"/>
    <property type="match status" value="1"/>
</dbReference>
<feature type="binding site" evidence="10">
    <location>
        <position position="122"/>
    </location>
    <ligand>
        <name>UDP-N-acetyl-alpha-D-glucosamine</name>
        <dbReference type="ChEBI" id="CHEBI:57705"/>
    </ligand>
</feature>
<comment type="caution">
    <text evidence="10">Lacks conserved residue(s) required for the propagation of feature annotation.</text>
</comment>
<dbReference type="InterPro" id="IPR007235">
    <property type="entry name" value="Glyco_trans_28_C"/>
</dbReference>
<dbReference type="CDD" id="cd03785">
    <property type="entry name" value="GT28_MurG"/>
    <property type="match status" value="1"/>
</dbReference>
<feature type="binding site" evidence="10">
    <location>
        <position position="186"/>
    </location>
    <ligand>
        <name>UDP-N-acetyl-alpha-D-glucosamine</name>
        <dbReference type="ChEBI" id="CHEBI:57705"/>
    </ligand>
</feature>
<feature type="binding site" evidence="10">
    <location>
        <position position="163"/>
    </location>
    <ligand>
        <name>UDP-N-acetyl-alpha-D-glucosamine</name>
        <dbReference type="ChEBI" id="CHEBI:57705"/>
    </ligand>
</feature>
<evidence type="ECO:0000256" key="8">
    <source>
        <dbReference type="ARBA" id="ARBA00023306"/>
    </source>
</evidence>
<dbReference type="Gene3D" id="3.40.50.2000">
    <property type="entry name" value="Glycogen Phosphorylase B"/>
    <property type="match status" value="2"/>
</dbReference>
<proteinExistence type="inferred from homology"/>
<dbReference type="GO" id="GO:0005975">
    <property type="term" value="P:carbohydrate metabolic process"/>
    <property type="evidence" value="ECO:0007669"/>
    <property type="project" value="InterPro"/>
</dbReference>
<keyword evidence="9 10" id="KW-0961">Cell wall biogenesis/degradation</keyword>
<sequence length="352" mass="37114">MFLAVTGGGTGGHVYPALEVARLARERGHELLYLGSLRGQEGPACEHEGISFVGFPSAPLASLRTLDGWRSLTALLRARAMAKTALRVDRPSVLFSTGGYSAAPVVSAARALSIPYGLFEANSVPGRSNSLYARQARAVATVFRGTEARFPGSRVVRTGLPIRREVRLAAQNRTEGTPTVFVVGGSQGSRFLNEAVPAAARALARPGLRWLHVAGRAHFHEVSERAEGIANYQVEPYLDGDAMANAYRSATVLVGRSGSILAEVALFGIPSVLVPLPTAAGDHQTENAQEFVAMGAAILHLQATSTPERLASDIAGWLDDAATRAAAGQALASFDVPDATDRILALLEEAAR</sequence>
<dbReference type="GO" id="GO:0051301">
    <property type="term" value="P:cell division"/>
    <property type="evidence" value="ECO:0007669"/>
    <property type="project" value="UniProtKB-KW"/>
</dbReference>
<dbReference type="GO" id="GO:0009252">
    <property type="term" value="P:peptidoglycan biosynthetic process"/>
    <property type="evidence" value="ECO:0007669"/>
    <property type="project" value="UniProtKB-UniRule"/>
</dbReference>
<gene>
    <name evidence="10" type="primary">murG</name>
    <name evidence="13" type="ORF">HYR64_09125</name>
</gene>
<comment type="subcellular location">
    <subcellularLocation>
        <location evidence="10">Cell membrane</location>
        <topology evidence="10">Peripheral membrane protein</topology>
        <orientation evidence="10">Cytoplasmic side</orientation>
    </subcellularLocation>
</comment>
<evidence type="ECO:0000256" key="9">
    <source>
        <dbReference type="ARBA" id="ARBA00023316"/>
    </source>
</evidence>
<keyword evidence="4 10" id="KW-0808">Transferase</keyword>
<dbReference type="SUPFAM" id="SSF53756">
    <property type="entry name" value="UDP-Glycosyltransferase/glycogen phosphorylase"/>
    <property type="match status" value="1"/>
</dbReference>
<keyword evidence="5 10" id="KW-0133">Cell shape</keyword>
<dbReference type="EC" id="2.4.1.227" evidence="10"/>
<keyword evidence="2 10" id="KW-0132">Cell division</keyword>
<keyword evidence="3 10" id="KW-0328">Glycosyltransferase</keyword>
<comment type="pathway">
    <text evidence="10">Cell wall biogenesis; peptidoglycan biosynthesis.</text>
</comment>
<dbReference type="EMBL" id="JACOSL010000057">
    <property type="protein sequence ID" value="MBI1757253.1"/>
    <property type="molecule type" value="Genomic_DNA"/>
</dbReference>
<dbReference type="InterPro" id="IPR004276">
    <property type="entry name" value="GlycoTrans_28_N"/>
</dbReference>
<evidence type="ECO:0000313" key="14">
    <source>
        <dbReference type="Proteomes" id="UP000727962"/>
    </source>
</evidence>
<evidence type="ECO:0000256" key="2">
    <source>
        <dbReference type="ARBA" id="ARBA00022618"/>
    </source>
</evidence>
<keyword evidence="7 10" id="KW-0472">Membrane</keyword>
<comment type="function">
    <text evidence="10">Cell wall formation. Catalyzes the transfer of a GlcNAc subunit on undecaprenyl-pyrophosphoryl-MurNAc-pentapeptide (lipid intermediate I) to form undecaprenyl-pyrophosphoryl-MurNAc-(pentapeptide)GlcNAc (lipid intermediate II).</text>
</comment>
<evidence type="ECO:0000256" key="3">
    <source>
        <dbReference type="ARBA" id="ARBA00022676"/>
    </source>
</evidence>
<comment type="caution">
    <text evidence="13">The sequence shown here is derived from an EMBL/GenBank/DDBJ whole genome shotgun (WGS) entry which is preliminary data.</text>
</comment>
<dbReference type="Pfam" id="PF03033">
    <property type="entry name" value="Glyco_transf_28"/>
    <property type="match status" value="1"/>
</dbReference>
<dbReference type="PANTHER" id="PTHR21015">
    <property type="entry name" value="UDP-N-ACETYLGLUCOSAMINE--N-ACETYLMURAMYL-(PENTAPEPTIDE) PYROPHOSPHORYL-UNDECAPRENOL N-ACETYLGLUCOSAMINE TRANSFERASE 1"/>
    <property type="match status" value="1"/>
</dbReference>
<keyword evidence="8 10" id="KW-0131">Cell cycle</keyword>
<dbReference type="AlphaFoldDB" id="A0A931LTM2"/>
<feature type="binding site" evidence="10">
    <location>
        <position position="284"/>
    </location>
    <ligand>
        <name>UDP-N-acetyl-alpha-D-glucosamine</name>
        <dbReference type="ChEBI" id="CHEBI:57705"/>
    </ligand>
</feature>
<dbReference type="GO" id="GO:0071555">
    <property type="term" value="P:cell wall organization"/>
    <property type="evidence" value="ECO:0007669"/>
    <property type="project" value="UniProtKB-KW"/>
</dbReference>
<keyword evidence="6 10" id="KW-0573">Peptidoglycan synthesis</keyword>
<feature type="domain" description="Glycosyltransferase family 28 N-terminal" evidence="11">
    <location>
        <begin position="4"/>
        <end position="140"/>
    </location>
</feature>
<feature type="domain" description="Glycosyl transferase family 28 C-terminal" evidence="12">
    <location>
        <begin position="179"/>
        <end position="342"/>
    </location>
</feature>
<evidence type="ECO:0000256" key="4">
    <source>
        <dbReference type="ARBA" id="ARBA00022679"/>
    </source>
</evidence>
<keyword evidence="1 10" id="KW-1003">Cell membrane</keyword>
<evidence type="ECO:0000259" key="12">
    <source>
        <dbReference type="Pfam" id="PF04101"/>
    </source>
</evidence>
<name>A0A931LTM2_FIMGI</name>
<evidence type="ECO:0000256" key="1">
    <source>
        <dbReference type="ARBA" id="ARBA00022475"/>
    </source>
</evidence>
<protein>
    <recommendedName>
        <fullName evidence="10">UDP-N-acetylglucosamine--N-acetylmuramyl-(pentapeptide) pyrophosphoryl-undecaprenol N-acetylglucosamine transferase</fullName>
        <ecNumber evidence="10">2.4.1.227</ecNumber>
    </recommendedName>
    <alternativeName>
        <fullName evidence="10">Undecaprenyl-PP-MurNAc-pentapeptide-UDPGlcNAc GlcNAc transferase</fullName>
    </alternativeName>
</protein>
<comment type="similarity">
    <text evidence="10">Belongs to the glycosyltransferase 28 family. MurG subfamily.</text>
</comment>
<evidence type="ECO:0000256" key="7">
    <source>
        <dbReference type="ARBA" id="ARBA00023136"/>
    </source>
</evidence>
<organism evidence="13 14">
    <name type="scientific">Fimbriimonas ginsengisoli</name>
    <dbReference type="NCBI Taxonomy" id="1005039"/>
    <lineage>
        <taxon>Bacteria</taxon>
        <taxon>Bacillati</taxon>
        <taxon>Armatimonadota</taxon>
        <taxon>Fimbriimonadia</taxon>
        <taxon>Fimbriimonadales</taxon>
        <taxon>Fimbriimonadaceae</taxon>
        <taxon>Fimbriimonas</taxon>
    </lineage>
</organism>
<dbReference type="GO" id="GO:0005886">
    <property type="term" value="C:plasma membrane"/>
    <property type="evidence" value="ECO:0007669"/>
    <property type="project" value="UniProtKB-SubCell"/>
</dbReference>
<comment type="catalytic activity">
    <reaction evidence="10">
        <text>di-trans,octa-cis-undecaprenyl diphospho-N-acetyl-alpha-D-muramoyl-L-alanyl-D-glutamyl-meso-2,6-diaminopimeloyl-D-alanyl-D-alanine + UDP-N-acetyl-alpha-D-glucosamine = di-trans,octa-cis-undecaprenyl diphospho-[N-acetyl-alpha-D-glucosaminyl-(1-&gt;4)]-N-acetyl-alpha-D-muramoyl-L-alanyl-D-glutamyl-meso-2,6-diaminopimeloyl-D-alanyl-D-alanine + UDP + H(+)</text>
        <dbReference type="Rhea" id="RHEA:31227"/>
        <dbReference type="ChEBI" id="CHEBI:15378"/>
        <dbReference type="ChEBI" id="CHEBI:57705"/>
        <dbReference type="ChEBI" id="CHEBI:58223"/>
        <dbReference type="ChEBI" id="CHEBI:61387"/>
        <dbReference type="ChEBI" id="CHEBI:61388"/>
        <dbReference type="EC" id="2.4.1.227"/>
    </reaction>
</comment>
<evidence type="ECO:0000313" key="13">
    <source>
        <dbReference type="EMBL" id="MBI1757253.1"/>
    </source>
</evidence>
<evidence type="ECO:0000256" key="10">
    <source>
        <dbReference type="HAMAP-Rule" id="MF_00033"/>
    </source>
</evidence>
<dbReference type="GO" id="GO:0008360">
    <property type="term" value="P:regulation of cell shape"/>
    <property type="evidence" value="ECO:0007669"/>
    <property type="project" value="UniProtKB-KW"/>
</dbReference>
<dbReference type="HAMAP" id="MF_00033">
    <property type="entry name" value="MurG"/>
    <property type="match status" value="1"/>
</dbReference>